<evidence type="ECO:0000256" key="1">
    <source>
        <dbReference type="ARBA" id="ARBA00010587"/>
    </source>
</evidence>
<reference evidence="5 6" key="1">
    <citation type="submission" date="2019-07" db="EMBL/GenBank/DDBJ databases">
        <title>Whole genome shotgun sequence of Adhaeribacter aerolatus NBRC 106133.</title>
        <authorList>
            <person name="Hosoyama A."/>
            <person name="Uohara A."/>
            <person name="Ohji S."/>
            <person name="Ichikawa N."/>
        </authorList>
    </citation>
    <scope>NUCLEOTIDE SEQUENCE [LARGE SCALE GENOMIC DNA]</scope>
    <source>
        <strain evidence="5 6">NBRC 106133</strain>
    </source>
</reference>
<evidence type="ECO:0000259" key="4">
    <source>
        <dbReference type="Pfam" id="PF01814"/>
    </source>
</evidence>
<feature type="domain" description="Hemerythrin-like" evidence="4">
    <location>
        <begin position="45"/>
        <end position="125"/>
    </location>
</feature>
<dbReference type="InterPro" id="IPR035938">
    <property type="entry name" value="Hemerythrin-like_sf"/>
</dbReference>
<comment type="similarity">
    <text evidence="1">Belongs to the hemerythrin family.</text>
</comment>
<keyword evidence="3" id="KW-0408">Iron</keyword>
<keyword evidence="2" id="KW-0479">Metal-binding</keyword>
<organism evidence="5 6">
    <name type="scientific">Adhaeribacter aerolatus</name>
    <dbReference type="NCBI Taxonomy" id="670289"/>
    <lineage>
        <taxon>Bacteria</taxon>
        <taxon>Pseudomonadati</taxon>
        <taxon>Bacteroidota</taxon>
        <taxon>Cytophagia</taxon>
        <taxon>Cytophagales</taxon>
        <taxon>Hymenobacteraceae</taxon>
        <taxon>Adhaeribacter</taxon>
    </lineage>
</organism>
<keyword evidence="6" id="KW-1185">Reference proteome</keyword>
<dbReference type="RefSeq" id="WP_146898055.1">
    <property type="nucleotide sequence ID" value="NZ_BJYS01000017.1"/>
</dbReference>
<dbReference type="AlphaFoldDB" id="A0A512AYJ9"/>
<dbReference type="InterPro" id="IPR012312">
    <property type="entry name" value="Hemerythrin-like"/>
</dbReference>
<evidence type="ECO:0000313" key="6">
    <source>
        <dbReference type="Proteomes" id="UP000321532"/>
    </source>
</evidence>
<proteinExistence type="inferred from homology"/>
<evidence type="ECO:0000256" key="3">
    <source>
        <dbReference type="ARBA" id="ARBA00023004"/>
    </source>
</evidence>
<dbReference type="SUPFAM" id="SSF47188">
    <property type="entry name" value="Hemerythrin-like"/>
    <property type="match status" value="1"/>
</dbReference>
<dbReference type="Gene3D" id="1.20.120.520">
    <property type="entry name" value="nmb1532 protein domain like"/>
    <property type="match status" value="1"/>
</dbReference>
<dbReference type="OrthoDB" id="9793254at2"/>
<dbReference type="Pfam" id="PF01814">
    <property type="entry name" value="Hemerythrin"/>
    <property type="match status" value="1"/>
</dbReference>
<protein>
    <recommendedName>
        <fullName evidence="4">Hemerythrin-like domain-containing protein</fullName>
    </recommendedName>
</protein>
<sequence length="160" mass="19020">MEQKPPASQEPFALLSPEHHTGLLFCWKIRQGLKKKVDTRRIQPYALFFWDKHLRQHFREEEIYLFEKVNDDYCWNAMQQHRNIRASIHQLKGSSPAQFPDLLTQLADAVEAHIRYEERELFPHLEKTLNKSELLLIGAALEQLHTSPVRDNFPDEFWVT</sequence>
<accession>A0A512AYJ9</accession>
<dbReference type="EMBL" id="BJYS01000017">
    <property type="protein sequence ID" value="GEO04793.1"/>
    <property type="molecule type" value="Genomic_DNA"/>
</dbReference>
<evidence type="ECO:0000313" key="5">
    <source>
        <dbReference type="EMBL" id="GEO04793.1"/>
    </source>
</evidence>
<comment type="caution">
    <text evidence="5">The sequence shown here is derived from an EMBL/GenBank/DDBJ whole genome shotgun (WGS) entry which is preliminary data.</text>
</comment>
<gene>
    <name evidence="5" type="ORF">AAE02nite_24570</name>
</gene>
<name>A0A512AYJ9_9BACT</name>
<dbReference type="GO" id="GO:0046872">
    <property type="term" value="F:metal ion binding"/>
    <property type="evidence" value="ECO:0007669"/>
    <property type="project" value="UniProtKB-KW"/>
</dbReference>
<evidence type="ECO:0000256" key="2">
    <source>
        <dbReference type="ARBA" id="ARBA00022723"/>
    </source>
</evidence>
<dbReference type="Proteomes" id="UP000321532">
    <property type="component" value="Unassembled WGS sequence"/>
</dbReference>